<dbReference type="Proteomes" id="UP000679284">
    <property type="component" value="Chromosome"/>
</dbReference>
<dbReference type="KEGG" id="fap:GR316_03375"/>
<organism evidence="1 2">
    <name type="scientific">Falsirhodobacter algicola</name>
    <dbReference type="NCBI Taxonomy" id="2692330"/>
    <lineage>
        <taxon>Bacteria</taxon>
        <taxon>Pseudomonadati</taxon>
        <taxon>Pseudomonadota</taxon>
        <taxon>Alphaproteobacteria</taxon>
        <taxon>Rhodobacterales</taxon>
        <taxon>Paracoccaceae</taxon>
        <taxon>Falsirhodobacter</taxon>
    </lineage>
</organism>
<evidence type="ECO:0000313" key="1">
    <source>
        <dbReference type="EMBL" id="QUS35394.1"/>
    </source>
</evidence>
<dbReference type="Gene3D" id="3.40.50.300">
    <property type="entry name" value="P-loop containing nucleotide triphosphate hydrolases"/>
    <property type="match status" value="1"/>
</dbReference>
<keyword evidence="2" id="KW-1185">Reference proteome</keyword>
<name>A0A8J8MRW4_9RHOB</name>
<evidence type="ECO:0008006" key="3">
    <source>
        <dbReference type="Google" id="ProtNLM"/>
    </source>
</evidence>
<evidence type="ECO:0000313" key="2">
    <source>
        <dbReference type="Proteomes" id="UP000679284"/>
    </source>
</evidence>
<sequence>MLVFWEHRLVFLATPKTGSTAIEAALESLSAIAVTRPPLLKHTTLRRYRRFIGPYLQTSSGDEFETVALMREPRDWLGSWFRYRTRDAVDEDKATRGRTFDDFVRAYAQDPKPAFADVGSQANFLRPRNGQGVDHLFRYEDLDRFVAFLEERLDFAITLPRLNVSPEGTLDLSEEGERLLRDACAEDFALYDSITPAGSAPRP</sequence>
<accession>A0A8J8MRW4</accession>
<protein>
    <recommendedName>
        <fullName evidence="3">Gamma-glutamyl kinase</fullName>
    </recommendedName>
</protein>
<proteinExistence type="predicted"/>
<dbReference type="RefSeq" id="WP_211784643.1">
    <property type="nucleotide sequence ID" value="NZ_CP047289.1"/>
</dbReference>
<dbReference type="EMBL" id="CP047289">
    <property type="protein sequence ID" value="QUS35394.1"/>
    <property type="molecule type" value="Genomic_DNA"/>
</dbReference>
<gene>
    <name evidence="1" type="ORF">GR316_03375</name>
</gene>
<dbReference type="InterPro" id="IPR027417">
    <property type="entry name" value="P-loop_NTPase"/>
</dbReference>
<reference evidence="1" key="1">
    <citation type="submission" date="2020-01" db="EMBL/GenBank/DDBJ databases">
        <authorList>
            <person name="Yang Y."/>
            <person name="Kwon Y.M."/>
        </authorList>
    </citation>
    <scope>NUCLEOTIDE SEQUENCE</scope>
    <source>
        <strain evidence="1">PG104</strain>
    </source>
</reference>
<dbReference type="SUPFAM" id="SSF52540">
    <property type="entry name" value="P-loop containing nucleoside triphosphate hydrolases"/>
    <property type="match status" value="1"/>
</dbReference>
<dbReference type="AlphaFoldDB" id="A0A8J8MRW4"/>